<sequence length="95" mass="10637">MEVWLNDQRHTFSFTGAKISAGRCYAIGDTDGSPIEAMRHSKQSEAWLTRLRAESPRTCGRDHRRRPHSANPSVLRTPGVVESPVACSERRSCNV</sequence>
<comment type="caution">
    <text evidence="2">The sequence shown here is derived from an EMBL/GenBank/DDBJ whole genome shotgun (WGS) entry which is preliminary data.</text>
</comment>
<proteinExistence type="predicted"/>
<protein>
    <submittedName>
        <fullName evidence="2">Uncharacterized protein</fullName>
    </submittedName>
</protein>
<dbReference type="AlphaFoldDB" id="A0A9P3PP80"/>
<keyword evidence="3" id="KW-1185">Reference proteome</keyword>
<dbReference type="Proteomes" id="UP001063166">
    <property type="component" value="Unassembled WGS sequence"/>
</dbReference>
<feature type="region of interest" description="Disordered" evidence="1">
    <location>
        <begin position="55"/>
        <end position="77"/>
    </location>
</feature>
<dbReference type="EMBL" id="BRPK01000006">
    <property type="protein sequence ID" value="GLB38897.1"/>
    <property type="molecule type" value="Genomic_DNA"/>
</dbReference>
<evidence type="ECO:0000313" key="3">
    <source>
        <dbReference type="Proteomes" id="UP001063166"/>
    </source>
</evidence>
<gene>
    <name evidence="2" type="ORF">LshimejAT787_0600590</name>
</gene>
<organism evidence="2 3">
    <name type="scientific">Lyophyllum shimeji</name>
    <name type="common">Hon-shimeji</name>
    <name type="synonym">Tricholoma shimeji</name>
    <dbReference type="NCBI Taxonomy" id="47721"/>
    <lineage>
        <taxon>Eukaryota</taxon>
        <taxon>Fungi</taxon>
        <taxon>Dikarya</taxon>
        <taxon>Basidiomycota</taxon>
        <taxon>Agaricomycotina</taxon>
        <taxon>Agaricomycetes</taxon>
        <taxon>Agaricomycetidae</taxon>
        <taxon>Agaricales</taxon>
        <taxon>Tricholomatineae</taxon>
        <taxon>Lyophyllaceae</taxon>
        <taxon>Lyophyllum</taxon>
    </lineage>
</organism>
<evidence type="ECO:0000256" key="1">
    <source>
        <dbReference type="SAM" id="MobiDB-lite"/>
    </source>
</evidence>
<reference evidence="2" key="1">
    <citation type="submission" date="2022-07" db="EMBL/GenBank/DDBJ databases">
        <title>The genome of Lyophyllum shimeji provides insight into the initial evolution of ectomycorrhizal fungal genome.</title>
        <authorList>
            <person name="Kobayashi Y."/>
            <person name="Shibata T."/>
            <person name="Hirakawa H."/>
            <person name="Shigenobu S."/>
            <person name="Nishiyama T."/>
            <person name="Yamada A."/>
            <person name="Hasebe M."/>
            <person name="Kawaguchi M."/>
        </authorList>
    </citation>
    <scope>NUCLEOTIDE SEQUENCE</scope>
    <source>
        <strain evidence="2">AT787</strain>
    </source>
</reference>
<evidence type="ECO:0000313" key="2">
    <source>
        <dbReference type="EMBL" id="GLB38897.1"/>
    </source>
</evidence>
<accession>A0A9P3PP80</accession>
<name>A0A9P3PP80_LYOSH</name>